<name>A0A1X7RF72_ZYMT9</name>
<evidence type="ECO:0000313" key="1">
    <source>
        <dbReference type="EMBL" id="SMQ46069.1"/>
    </source>
</evidence>
<organism evidence="1 2">
    <name type="scientific">Zymoseptoria tritici (strain ST99CH_3D7)</name>
    <dbReference type="NCBI Taxonomy" id="1276538"/>
    <lineage>
        <taxon>Eukaryota</taxon>
        <taxon>Fungi</taxon>
        <taxon>Dikarya</taxon>
        <taxon>Ascomycota</taxon>
        <taxon>Pezizomycotina</taxon>
        <taxon>Dothideomycetes</taxon>
        <taxon>Dothideomycetidae</taxon>
        <taxon>Mycosphaerellales</taxon>
        <taxon>Mycosphaerellaceae</taxon>
        <taxon>Zymoseptoria</taxon>
    </lineage>
</organism>
<proteinExistence type="predicted"/>
<sequence>MIRKYKVTFEDVDDSFAEPAHFILILFDTQHLPPGLKTIRPYLLSDELGDKSQKADYVRSSIHLLTTWAWEQYSKIAEFWLRRDLMETLKATLRWAVQIWRVDAWTYQSMPQPLVDCQDTGRFWDPRVKKSTVCSVQGPLPSIRDA</sequence>
<evidence type="ECO:0000313" key="2">
    <source>
        <dbReference type="Proteomes" id="UP000215127"/>
    </source>
</evidence>
<accession>A0A1X7RF72</accession>
<protein>
    <submittedName>
        <fullName evidence="1">Uncharacterized protein</fullName>
    </submittedName>
</protein>
<gene>
    <name evidence="1" type="ORF">ZT3D7_G1214</name>
</gene>
<dbReference type="AlphaFoldDB" id="A0A1X7RF72"/>
<reference evidence="1 2" key="1">
    <citation type="submission" date="2016-06" db="EMBL/GenBank/DDBJ databases">
        <authorList>
            <person name="Kjaerup R.B."/>
            <person name="Dalgaard T.S."/>
            <person name="Juul-Madsen H.R."/>
        </authorList>
    </citation>
    <scope>NUCLEOTIDE SEQUENCE [LARGE SCALE GENOMIC DNA]</scope>
</reference>
<dbReference type="Proteomes" id="UP000215127">
    <property type="component" value="Chromosome 1"/>
</dbReference>
<dbReference type="EMBL" id="LT853692">
    <property type="protein sequence ID" value="SMQ46069.1"/>
    <property type="molecule type" value="Genomic_DNA"/>
</dbReference>
<keyword evidence="2" id="KW-1185">Reference proteome</keyword>